<dbReference type="AlphaFoldDB" id="A0A1J9P1F6"/>
<dbReference type="Proteomes" id="UP000242791">
    <property type="component" value="Unassembled WGS sequence"/>
</dbReference>
<reference evidence="1 2" key="1">
    <citation type="submission" date="2015-08" db="EMBL/GenBank/DDBJ databases">
        <title>Emmonsia species relationships and genome sequence.</title>
        <authorList>
            <person name="Cuomo C.A."/>
            <person name="Schwartz I.S."/>
            <person name="Kenyon C."/>
            <person name="De Hoog G.S."/>
            <person name="Govender N.P."/>
            <person name="Botha A."/>
            <person name="Moreno L."/>
            <person name="De Vries M."/>
            <person name="Munoz J.F."/>
            <person name="Stielow J.B."/>
        </authorList>
    </citation>
    <scope>NUCLEOTIDE SEQUENCE [LARGE SCALE GENOMIC DNA]</scope>
    <source>
        <strain evidence="1 2">EI222</strain>
    </source>
</reference>
<evidence type="ECO:0000313" key="2">
    <source>
        <dbReference type="Proteomes" id="UP000242791"/>
    </source>
</evidence>
<dbReference type="VEuPathDB" id="FungiDB:ACJ73_09743"/>
<gene>
    <name evidence="1" type="ORF">ACJ73_09743</name>
</gene>
<keyword evidence="2" id="KW-1185">Reference proteome</keyword>
<accession>A0A1J9P1F6</accession>
<protein>
    <submittedName>
        <fullName evidence="1">Uncharacterized protein</fullName>
    </submittedName>
</protein>
<comment type="caution">
    <text evidence="1">The sequence shown here is derived from an EMBL/GenBank/DDBJ whole genome shotgun (WGS) entry which is preliminary data.</text>
</comment>
<dbReference type="EMBL" id="LGTZ01002942">
    <property type="protein sequence ID" value="OJD10617.1"/>
    <property type="molecule type" value="Genomic_DNA"/>
</dbReference>
<sequence>MPLRIQDMTQPPLATMPIPPYKFRAPDHTYHDPAKSGPWCGMRMRLTVQCHGQYPPKSSNSLIFGRDREDFGCPQYAVKDVAEDWEGFFSLLFGAFDIFRNAYLNFGPGCCSSQAMGLF</sequence>
<evidence type="ECO:0000313" key="1">
    <source>
        <dbReference type="EMBL" id="OJD10617.1"/>
    </source>
</evidence>
<name>A0A1J9P1F6_9EURO</name>
<proteinExistence type="predicted"/>
<organism evidence="1 2">
    <name type="scientific">Blastomyces percursus</name>
    <dbReference type="NCBI Taxonomy" id="1658174"/>
    <lineage>
        <taxon>Eukaryota</taxon>
        <taxon>Fungi</taxon>
        <taxon>Dikarya</taxon>
        <taxon>Ascomycota</taxon>
        <taxon>Pezizomycotina</taxon>
        <taxon>Eurotiomycetes</taxon>
        <taxon>Eurotiomycetidae</taxon>
        <taxon>Onygenales</taxon>
        <taxon>Ajellomycetaceae</taxon>
        <taxon>Blastomyces</taxon>
    </lineage>
</organism>